<gene>
    <name evidence="2" type="ORF">B0T22DRAFT_310878</name>
</gene>
<reference evidence="2" key="2">
    <citation type="submission" date="2023-06" db="EMBL/GenBank/DDBJ databases">
        <authorList>
            <consortium name="Lawrence Berkeley National Laboratory"/>
            <person name="Haridas S."/>
            <person name="Hensen N."/>
            <person name="Bonometti L."/>
            <person name="Westerberg I."/>
            <person name="Brannstrom I.O."/>
            <person name="Guillou S."/>
            <person name="Cros-Aarteil S."/>
            <person name="Calhoun S."/>
            <person name="Kuo A."/>
            <person name="Mondo S."/>
            <person name="Pangilinan J."/>
            <person name="Riley R."/>
            <person name="Labutti K."/>
            <person name="Andreopoulos B."/>
            <person name="Lipzen A."/>
            <person name="Chen C."/>
            <person name="Yanf M."/>
            <person name="Daum C."/>
            <person name="Ng V."/>
            <person name="Clum A."/>
            <person name="Steindorff A."/>
            <person name="Ohm R."/>
            <person name="Martin F."/>
            <person name="Silar P."/>
            <person name="Natvig D."/>
            <person name="Lalanne C."/>
            <person name="Gautier V."/>
            <person name="Ament-Velasquez S.L."/>
            <person name="Kruys A."/>
            <person name="Hutchinson M.I."/>
            <person name="Powell A.J."/>
            <person name="Barry K."/>
            <person name="Miller A.N."/>
            <person name="Grigoriev I.V."/>
            <person name="Debuchy R."/>
            <person name="Gladieux P."/>
            <person name="Thoren M.H."/>
            <person name="Johannesson H."/>
        </authorList>
    </citation>
    <scope>NUCLEOTIDE SEQUENCE</scope>
    <source>
        <strain evidence="2">CBS 314.62</strain>
    </source>
</reference>
<keyword evidence="3" id="KW-1185">Reference proteome</keyword>
<dbReference type="AlphaFoldDB" id="A0AAE1C768"/>
<protein>
    <submittedName>
        <fullName evidence="2">Uncharacterized protein</fullName>
    </submittedName>
</protein>
<evidence type="ECO:0000256" key="1">
    <source>
        <dbReference type="SAM" id="MobiDB-lite"/>
    </source>
</evidence>
<organism evidence="2 3">
    <name type="scientific">Podospora appendiculata</name>
    <dbReference type="NCBI Taxonomy" id="314037"/>
    <lineage>
        <taxon>Eukaryota</taxon>
        <taxon>Fungi</taxon>
        <taxon>Dikarya</taxon>
        <taxon>Ascomycota</taxon>
        <taxon>Pezizomycotina</taxon>
        <taxon>Sordariomycetes</taxon>
        <taxon>Sordariomycetidae</taxon>
        <taxon>Sordariales</taxon>
        <taxon>Podosporaceae</taxon>
        <taxon>Podospora</taxon>
    </lineage>
</organism>
<name>A0AAE1C768_9PEZI</name>
<feature type="region of interest" description="Disordered" evidence="1">
    <location>
        <begin position="58"/>
        <end position="86"/>
    </location>
</feature>
<proteinExistence type="predicted"/>
<feature type="region of interest" description="Disordered" evidence="1">
    <location>
        <begin position="1"/>
        <end position="23"/>
    </location>
</feature>
<reference evidence="2" key="1">
    <citation type="journal article" date="2023" name="Mol. Phylogenet. Evol.">
        <title>Genome-scale phylogeny and comparative genomics of the fungal order Sordariales.</title>
        <authorList>
            <person name="Hensen N."/>
            <person name="Bonometti L."/>
            <person name="Westerberg I."/>
            <person name="Brannstrom I.O."/>
            <person name="Guillou S."/>
            <person name="Cros-Aarteil S."/>
            <person name="Calhoun S."/>
            <person name="Haridas S."/>
            <person name="Kuo A."/>
            <person name="Mondo S."/>
            <person name="Pangilinan J."/>
            <person name="Riley R."/>
            <person name="LaButti K."/>
            <person name="Andreopoulos B."/>
            <person name="Lipzen A."/>
            <person name="Chen C."/>
            <person name="Yan M."/>
            <person name="Daum C."/>
            <person name="Ng V."/>
            <person name="Clum A."/>
            <person name="Steindorff A."/>
            <person name="Ohm R.A."/>
            <person name="Martin F."/>
            <person name="Silar P."/>
            <person name="Natvig D.O."/>
            <person name="Lalanne C."/>
            <person name="Gautier V."/>
            <person name="Ament-Velasquez S.L."/>
            <person name="Kruys A."/>
            <person name="Hutchinson M.I."/>
            <person name="Powell A.J."/>
            <person name="Barry K."/>
            <person name="Miller A.N."/>
            <person name="Grigoriev I.V."/>
            <person name="Debuchy R."/>
            <person name="Gladieux P."/>
            <person name="Hiltunen Thoren M."/>
            <person name="Johannesson H."/>
        </authorList>
    </citation>
    <scope>NUCLEOTIDE SEQUENCE</scope>
    <source>
        <strain evidence="2">CBS 314.62</strain>
    </source>
</reference>
<comment type="caution">
    <text evidence="2">The sequence shown here is derived from an EMBL/GenBank/DDBJ whole genome shotgun (WGS) entry which is preliminary data.</text>
</comment>
<evidence type="ECO:0000313" key="2">
    <source>
        <dbReference type="EMBL" id="KAK3681075.1"/>
    </source>
</evidence>
<accession>A0AAE1C768</accession>
<dbReference type="EMBL" id="JAULSO010000008">
    <property type="protein sequence ID" value="KAK3681075.1"/>
    <property type="molecule type" value="Genomic_DNA"/>
</dbReference>
<dbReference type="Proteomes" id="UP001270362">
    <property type="component" value="Unassembled WGS sequence"/>
</dbReference>
<evidence type="ECO:0000313" key="3">
    <source>
        <dbReference type="Proteomes" id="UP001270362"/>
    </source>
</evidence>
<sequence>MQLGRQRRLASVDSGSSERRQSLPRVSLTARLSRAVKSKRISLISPVVGCHIHRVGRSDKVSLRHQQHHTSAATTRPGGAEKNRAEHKQAFEPAALSSFCTSLPMAAFASQQPTSERGIGQTAASLILYKDTGARREGGEGSALTLSPCLGSGWACIEHVQRSSLWAIMLPYHHHRRWDCSFRRIVVSSYASKDDSAFPLPTLALL</sequence>